<dbReference type="EMBL" id="LAZR01056588">
    <property type="protein sequence ID" value="KKK73869.1"/>
    <property type="molecule type" value="Genomic_DNA"/>
</dbReference>
<reference evidence="1" key="1">
    <citation type="journal article" date="2015" name="Nature">
        <title>Complex archaea that bridge the gap between prokaryotes and eukaryotes.</title>
        <authorList>
            <person name="Spang A."/>
            <person name="Saw J.H."/>
            <person name="Jorgensen S.L."/>
            <person name="Zaremba-Niedzwiedzka K."/>
            <person name="Martijn J."/>
            <person name="Lind A.E."/>
            <person name="van Eijk R."/>
            <person name="Schleper C."/>
            <person name="Guy L."/>
            <person name="Ettema T.J."/>
        </authorList>
    </citation>
    <scope>NUCLEOTIDE SEQUENCE</scope>
</reference>
<sequence length="277" mass="29056">MSTITLPNNPGTIQNTQVTDATKVMENFTAIVSEVNGNIDAVNLGALAVETAKIAALAVTAAKLATDAVETLKIKDANVTLAKMAVNSVDSDQYVDGSIDKVHLAADIIDGTKIGDDVLDSEHYVAGSIDAEHLASDAVETAKIKNLNVTLAKMAVGSIALSKTGIKIGNSTRSTAGDQIITGVGFRPSVVIFLARNALATATDFSWGFDSGTVHMCTMQADDGDRNSYDYTKSIYIRQSVGNTLEGEITAIGADGFTITWALTGTIDLSFIYLCLP</sequence>
<proteinExistence type="predicted"/>
<organism evidence="1">
    <name type="scientific">marine sediment metagenome</name>
    <dbReference type="NCBI Taxonomy" id="412755"/>
    <lineage>
        <taxon>unclassified sequences</taxon>
        <taxon>metagenomes</taxon>
        <taxon>ecological metagenomes</taxon>
    </lineage>
</organism>
<gene>
    <name evidence="1" type="ORF">LCGC14_2889490</name>
</gene>
<dbReference type="AlphaFoldDB" id="A0A0F9A5N1"/>
<comment type="caution">
    <text evidence="1">The sequence shown here is derived from an EMBL/GenBank/DDBJ whole genome shotgun (WGS) entry which is preliminary data.</text>
</comment>
<accession>A0A0F9A5N1</accession>
<name>A0A0F9A5N1_9ZZZZ</name>
<evidence type="ECO:0000313" key="1">
    <source>
        <dbReference type="EMBL" id="KKK73869.1"/>
    </source>
</evidence>
<evidence type="ECO:0008006" key="2">
    <source>
        <dbReference type="Google" id="ProtNLM"/>
    </source>
</evidence>
<protein>
    <recommendedName>
        <fullName evidence="2">Tail fiber protein</fullName>
    </recommendedName>
</protein>